<evidence type="ECO:0000313" key="2">
    <source>
        <dbReference type="EMBL" id="CAF1226991.1"/>
    </source>
</evidence>
<proteinExistence type="predicted"/>
<protein>
    <recommendedName>
        <fullName evidence="5">Damage-inducible protein DinB</fullName>
    </recommendedName>
</protein>
<dbReference type="SUPFAM" id="SSF109854">
    <property type="entry name" value="DinB/YfiT-like putative metalloenzymes"/>
    <property type="match status" value="1"/>
</dbReference>
<organism evidence="2 4">
    <name type="scientific">Adineta steineri</name>
    <dbReference type="NCBI Taxonomy" id="433720"/>
    <lineage>
        <taxon>Eukaryota</taxon>
        <taxon>Metazoa</taxon>
        <taxon>Spiralia</taxon>
        <taxon>Gnathifera</taxon>
        <taxon>Rotifera</taxon>
        <taxon>Eurotatoria</taxon>
        <taxon>Bdelloidea</taxon>
        <taxon>Adinetida</taxon>
        <taxon>Adinetidae</taxon>
        <taxon>Adineta</taxon>
    </lineage>
</organism>
<dbReference type="PANTHER" id="PTHR37302:SF1">
    <property type="entry name" value="PROTEIN DINB"/>
    <property type="match status" value="1"/>
</dbReference>
<dbReference type="InterPro" id="IPR034660">
    <property type="entry name" value="DinB/YfiT-like"/>
</dbReference>
<gene>
    <name evidence="2" type="ORF">JYZ213_LOCUS28325</name>
    <name evidence="3" type="ORF">OXD698_LOCUS21343</name>
</gene>
<dbReference type="Gene3D" id="1.20.120.450">
    <property type="entry name" value="dinb family like domain"/>
    <property type="match status" value="1"/>
</dbReference>
<evidence type="ECO:0000256" key="1">
    <source>
        <dbReference type="ARBA" id="ARBA00022723"/>
    </source>
</evidence>
<comment type="caution">
    <text evidence="2">The sequence shown here is derived from an EMBL/GenBank/DDBJ whole genome shotgun (WGS) entry which is preliminary data.</text>
</comment>
<dbReference type="Pfam" id="PF05163">
    <property type="entry name" value="DinB"/>
    <property type="match status" value="1"/>
</dbReference>
<dbReference type="GO" id="GO:0046872">
    <property type="term" value="F:metal ion binding"/>
    <property type="evidence" value="ECO:0007669"/>
    <property type="project" value="UniProtKB-KW"/>
</dbReference>
<name>A0A814Y8R6_9BILA</name>
<evidence type="ECO:0000313" key="4">
    <source>
        <dbReference type="Proteomes" id="UP000663845"/>
    </source>
</evidence>
<dbReference type="Proteomes" id="UP000663844">
    <property type="component" value="Unassembled WGS sequence"/>
</dbReference>
<dbReference type="EMBL" id="CAJOAZ010001752">
    <property type="protein sequence ID" value="CAF3852445.1"/>
    <property type="molecule type" value="Genomic_DNA"/>
</dbReference>
<dbReference type="Proteomes" id="UP000663845">
    <property type="component" value="Unassembled WGS sequence"/>
</dbReference>
<evidence type="ECO:0000313" key="3">
    <source>
        <dbReference type="EMBL" id="CAF3852445.1"/>
    </source>
</evidence>
<keyword evidence="1" id="KW-0479">Metal-binding</keyword>
<dbReference type="InterPro" id="IPR007837">
    <property type="entry name" value="DinB"/>
</dbReference>
<reference evidence="2" key="1">
    <citation type="submission" date="2021-02" db="EMBL/GenBank/DDBJ databases">
        <authorList>
            <person name="Nowell W R."/>
        </authorList>
    </citation>
    <scope>NUCLEOTIDE SEQUENCE</scope>
</reference>
<dbReference type="AlphaFoldDB" id="A0A814Y8R6"/>
<sequence length="193" mass="23181">MNAYKQHFLRMAIYNRWAYRQVYNKLDEYISNEDYHADSGLFFRSIHGTLVHLLLSSKVWYARHTSPSAFPLQDERYPYELSSYWSRTPQEWEQAVTDRKDLYKQIFIECDRWIDYVNQLDLETLMNEETFTYLDTKGKKHERSRVETLDHIFNHNTHHRGQISAAITKYRGQDASPVLDLVAMPKEEYSNNK</sequence>
<dbReference type="PANTHER" id="PTHR37302">
    <property type="entry name" value="SLR1116 PROTEIN"/>
    <property type="match status" value="1"/>
</dbReference>
<dbReference type="EMBL" id="CAJNOG010000410">
    <property type="protein sequence ID" value="CAF1226991.1"/>
    <property type="molecule type" value="Genomic_DNA"/>
</dbReference>
<accession>A0A814Y8R6</accession>
<evidence type="ECO:0008006" key="5">
    <source>
        <dbReference type="Google" id="ProtNLM"/>
    </source>
</evidence>